<proteinExistence type="predicted"/>
<feature type="region of interest" description="Disordered" evidence="1">
    <location>
        <begin position="1"/>
        <end position="21"/>
    </location>
</feature>
<name>A0A7H1MXN2_9PROT</name>
<sequence>MRRDSKLPAAATPASAPASAQETDAFLRRVAALTPGPRSEGQPGRLIFALDATGSRQPTWDRAAQITAEMFVATAGIGGLAMQLCFYRGFGEFKVAPWTVQAADLLRLMTSVTCRAGETQIAKVLQQALNETTRGRVAALVFIGDCMEENVEKLAALAGQLGLHGLPAFMFHEGEDPVAAFAFKEIARLSGGAYCRFDAASAHQLRELLSAVAVYAAGGRRALTALARQRGGAVKLLARQMPEA</sequence>
<dbReference type="Gene3D" id="3.40.50.410">
    <property type="entry name" value="von Willebrand factor, type A domain"/>
    <property type="match status" value="1"/>
</dbReference>
<dbReference type="SUPFAM" id="SSF53300">
    <property type="entry name" value="vWA-like"/>
    <property type="match status" value="1"/>
</dbReference>
<dbReference type="InterPro" id="IPR036465">
    <property type="entry name" value="vWFA_dom_sf"/>
</dbReference>
<accession>A0A7H1MXN2</accession>
<dbReference type="RefSeq" id="WP_190261661.1">
    <property type="nucleotide sequence ID" value="NZ_CP053923.1"/>
</dbReference>
<dbReference type="EMBL" id="CP053923">
    <property type="protein sequence ID" value="QNT68218.1"/>
    <property type="molecule type" value="Genomic_DNA"/>
</dbReference>
<dbReference type="Proteomes" id="UP000516369">
    <property type="component" value="Chromosome"/>
</dbReference>
<reference evidence="2 3" key="1">
    <citation type="submission" date="2020-05" db="EMBL/GenBank/DDBJ databases">
        <title>Complete closed genome sequence of Defluviicoccus vanus.</title>
        <authorList>
            <person name="Bessarab I."/>
            <person name="Arumugam K."/>
            <person name="Maszenan A.M."/>
            <person name="Seviour R.J."/>
            <person name="Williams R.B."/>
        </authorList>
    </citation>
    <scope>NUCLEOTIDE SEQUENCE [LARGE SCALE GENOMIC DNA]</scope>
    <source>
        <strain evidence="2 3">Ben 114</strain>
    </source>
</reference>
<evidence type="ECO:0000313" key="2">
    <source>
        <dbReference type="EMBL" id="QNT68218.1"/>
    </source>
</evidence>
<organism evidence="2 3">
    <name type="scientific">Defluviicoccus vanus</name>
    <dbReference type="NCBI Taxonomy" id="111831"/>
    <lineage>
        <taxon>Bacteria</taxon>
        <taxon>Pseudomonadati</taxon>
        <taxon>Pseudomonadota</taxon>
        <taxon>Alphaproteobacteria</taxon>
        <taxon>Rhodospirillales</taxon>
        <taxon>Rhodospirillaceae</taxon>
        <taxon>Defluviicoccus</taxon>
    </lineage>
</organism>
<keyword evidence="3" id="KW-1185">Reference proteome</keyword>
<feature type="compositionally biased region" description="Low complexity" evidence="1">
    <location>
        <begin position="8"/>
        <end position="20"/>
    </location>
</feature>
<evidence type="ECO:0000256" key="1">
    <source>
        <dbReference type="SAM" id="MobiDB-lite"/>
    </source>
</evidence>
<evidence type="ECO:0000313" key="3">
    <source>
        <dbReference type="Proteomes" id="UP000516369"/>
    </source>
</evidence>
<dbReference type="KEGG" id="dvn:HQ394_01085"/>
<gene>
    <name evidence="2" type="ORF">HQ394_01085</name>
</gene>
<dbReference type="AlphaFoldDB" id="A0A7H1MXN2"/>
<protein>
    <submittedName>
        <fullName evidence="2">VWA domain-containing protein</fullName>
    </submittedName>
</protein>